<sequence>MTDPILELATITLAPGVTEQELVTAAAAFQRDFLDHQDGFIRRDMIRREDGRFVDVILWESRVQADAVFQRAMASPVAGQYFSLMQMDPETAETGVEHCPVLCSFTRKE</sequence>
<gene>
    <name evidence="1" type="ORF">FHS89_000227</name>
</gene>
<accession>A0A840WGG6</accession>
<dbReference type="AlphaFoldDB" id="A0A840WGG6"/>
<comment type="caution">
    <text evidence="1">The sequence shown here is derived from an EMBL/GenBank/DDBJ whole genome shotgun (WGS) entry which is preliminary data.</text>
</comment>
<name>A0A840WGG6_9RHOB</name>
<protein>
    <recommendedName>
        <fullName evidence="3">ABM domain-containing protein</fullName>
    </recommendedName>
</protein>
<dbReference type="InterPro" id="IPR011008">
    <property type="entry name" value="Dimeric_a/b-barrel"/>
</dbReference>
<organism evidence="1 2">
    <name type="scientific">Rubricella aquisinus</name>
    <dbReference type="NCBI Taxonomy" id="2028108"/>
    <lineage>
        <taxon>Bacteria</taxon>
        <taxon>Pseudomonadati</taxon>
        <taxon>Pseudomonadota</taxon>
        <taxon>Alphaproteobacteria</taxon>
        <taxon>Rhodobacterales</taxon>
        <taxon>Paracoccaceae</taxon>
        <taxon>Rubricella</taxon>
    </lineage>
</organism>
<dbReference type="Gene3D" id="3.30.70.100">
    <property type="match status" value="1"/>
</dbReference>
<dbReference type="SUPFAM" id="SSF54909">
    <property type="entry name" value="Dimeric alpha+beta barrel"/>
    <property type="match status" value="1"/>
</dbReference>
<dbReference type="EMBL" id="JACIJS010000001">
    <property type="protein sequence ID" value="MBB5514229.1"/>
    <property type="molecule type" value="Genomic_DNA"/>
</dbReference>
<dbReference type="Proteomes" id="UP000553766">
    <property type="component" value="Unassembled WGS sequence"/>
</dbReference>
<keyword evidence="2" id="KW-1185">Reference proteome</keyword>
<reference evidence="1 2" key="1">
    <citation type="submission" date="2020-08" db="EMBL/GenBank/DDBJ databases">
        <title>Genomic Encyclopedia of Type Strains, Phase IV (KMG-IV): sequencing the most valuable type-strain genomes for metagenomic binning, comparative biology and taxonomic classification.</title>
        <authorList>
            <person name="Goeker M."/>
        </authorList>
    </citation>
    <scope>NUCLEOTIDE SEQUENCE [LARGE SCALE GENOMIC DNA]</scope>
    <source>
        <strain evidence="1 2">DSM 103377</strain>
    </source>
</reference>
<dbReference type="RefSeq" id="WP_184007613.1">
    <property type="nucleotide sequence ID" value="NZ_JACIJS010000001.1"/>
</dbReference>
<proteinExistence type="predicted"/>
<evidence type="ECO:0008006" key="3">
    <source>
        <dbReference type="Google" id="ProtNLM"/>
    </source>
</evidence>
<evidence type="ECO:0000313" key="1">
    <source>
        <dbReference type="EMBL" id="MBB5514229.1"/>
    </source>
</evidence>
<evidence type="ECO:0000313" key="2">
    <source>
        <dbReference type="Proteomes" id="UP000553766"/>
    </source>
</evidence>